<organism evidence="1 2">
    <name type="scientific">Paenibacillus albicereus</name>
    <dbReference type="NCBI Taxonomy" id="2726185"/>
    <lineage>
        <taxon>Bacteria</taxon>
        <taxon>Bacillati</taxon>
        <taxon>Bacillota</taxon>
        <taxon>Bacilli</taxon>
        <taxon>Bacillales</taxon>
        <taxon>Paenibacillaceae</taxon>
        <taxon>Paenibacillus</taxon>
    </lineage>
</organism>
<dbReference type="RefSeq" id="WP_168908352.1">
    <property type="nucleotide sequence ID" value="NZ_CP051428.1"/>
</dbReference>
<gene>
    <name evidence="1" type="ORF">HGI30_15310</name>
</gene>
<keyword evidence="2" id="KW-1185">Reference proteome</keyword>
<dbReference type="AlphaFoldDB" id="A0A6H2GZG1"/>
<reference evidence="1 2" key="1">
    <citation type="submission" date="2020-04" db="EMBL/GenBank/DDBJ databases">
        <title>Novel Paenibacillus strain UniB2 isolated from commercial digestive syrup.</title>
        <authorList>
            <person name="Thorat V."/>
            <person name="Kirdat K."/>
            <person name="Tiwarekar B."/>
            <person name="Yadav A."/>
        </authorList>
    </citation>
    <scope>NUCLEOTIDE SEQUENCE [LARGE SCALE GENOMIC DNA]</scope>
    <source>
        <strain evidence="1 2">UniB2</strain>
    </source>
</reference>
<evidence type="ECO:0000313" key="1">
    <source>
        <dbReference type="EMBL" id="QJC52800.1"/>
    </source>
</evidence>
<dbReference type="KEGG" id="palr:HGI30_15310"/>
<dbReference type="Proteomes" id="UP000502136">
    <property type="component" value="Chromosome"/>
</dbReference>
<name>A0A6H2GZG1_9BACL</name>
<sequence>MPAGDYDYIRSGRVRRTNGTEANEADGINVDGSRNTRLVGRSYLEALYHNALAITDTANKDIAAPAGVDIAAISGRKTLMVFNTLNQPVIVSVLVKNSSGATANAGSKTIPATSFGVVTAADIPALADAWASITVRAQCSTAPTGGSLTINLQGVQA</sequence>
<proteinExistence type="predicted"/>
<accession>A0A6H2GZG1</accession>
<dbReference type="EMBL" id="CP051428">
    <property type="protein sequence ID" value="QJC52800.1"/>
    <property type="molecule type" value="Genomic_DNA"/>
</dbReference>
<evidence type="ECO:0000313" key="2">
    <source>
        <dbReference type="Proteomes" id="UP000502136"/>
    </source>
</evidence>
<protein>
    <submittedName>
        <fullName evidence="1">Uncharacterized protein</fullName>
    </submittedName>
</protein>